<feature type="transmembrane region" description="Helical" evidence="1">
    <location>
        <begin position="167"/>
        <end position="185"/>
    </location>
</feature>
<accession>A0ABS7H6H4</accession>
<feature type="transmembrane region" description="Helical" evidence="1">
    <location>
        <begin position="292"/>
        <end position="316"/>
    </location>
</feature>
<reference evidence="2 3" key="1">
    <citation type="journal article" date="2021" name="MBio">
        <title>Poor Competitiveness of Bradyrhizobium in Pigeon Pea Root Colonization in Indian Soils.</title>
        <authorList>
            <person name="Chalasani D."/>
            <person name="Basu A."/>
            <person name="Pullabhotla S.V.S.R.N."/>
            <person name="Jorrin B."/>
            <person name="Neal A.L."/>
            <person name="Poole P.S."/>
            <person name="Podile A.R."/>
            <person name="Tkacz A."/>
        </authorList>
    </citation>
    <scope>NUCLEOTIDE SEQUENCE [LARGE SCALE GENOMIC DNA]</scope>
    <source>
        <strain evidence="2 3">HU44</strain>
    </source>
</reference>
<feature type="transmembrane region" description="Helical" evidence="1">
    <location>
        <begin position="143"/>
        <end position="161"/>
    </location>
</feature>
<proteinExistence type="predicted"/>
<dbReference type="NCBIfam" id="TIGR00843">
    <property type="entry name" value="benE"/>
    <property type="match status" value="1"/>
</dbReference>
<comment type="caution">
    <text evidence="2">The sequence shown here is derived from an EMBL/GenBank/DDBJ whole genome shotgun (WGS) entry which is preliminary data.</text>
</comment>
<sequence length="395" mass="40156">MIREFSFQSLFMGLLTAFVGFASSFAVVLNGLTGVGATEAQAASGLMALSVSMGLCAIVLSVATRVPVSIAWSTPGAALLASSGAVAGGFNTAVGGFLVCGVLIILAGLWKPLGRAVAAIPTPLANAMLAGVLIGLCFAPVKAIAFNPLFGLPIVLAWVIVGSANRLFAVPAALLAFVLVLAFGVDMPADAMARVLATLIPHVEWVSPSFTLAGLVSIALPLFIVTMASQNIPGITVLKVNGYEPQPGPLFTTTGFFSILSAPFGGHAVNLAAITAAMCAGEDAHHDPSRRYWSAIIAGAVYIVFGFLAAAVTAFVSLAPPILIQAVAGLALISAFAGSAMAAFKEQDSREAAAVTFLVTASGVSFAGISGAFWGLLAGGLMLALARFTRSRGRR</sequence>
<evidence type="ECO:0000256" key="1">
    <source>
        <dbReference type="SAM" id="Phobius"/>
    </source>
</evidence>
<feature type="transmembrane region" description="Helical" evidence="1">
    <location>
        <begin position="84"/>
        <end position="110"/>
    </location>
</feature>
<dbReference type="PANTHER" id="PTHR30199:SF0">
    <property type="entry name" value="INNER MEMBRANE PROTEIN YDCO"/>
    <property type="match status" value="1"/>
</dbReference>
<keyword evidence="3" id="KW-1185">Reference proteome</keyword>
<protein>
    <submittedName>
        <fullName evidence="2">Benzoate/H(+) symporter BenE family transporter</fullName>
    </submittedName>
</protein>
<name>A0ABS7H6H4_9HYPH</name>
<feature type="transmembrane region" description="Helical" evidence="1">
    <location>
        <begin position="205"/>
        <end position="228"/>
    </location>
</feature>
<dbReference type="Pfam" id="PF03594">
    <property type="entry name" value="BenE"/>
    <property type="match status" value="1"/>
</dbReference>
<keyword evidence="1" id="KW-0812">Transmembrane</keyword>
<keyword evidence="1" id="KW-1133">Transmembrane helix</keyword>
<dbReference type="InterPro" id="IPR004711">
    <property type="entry name" value="Benzoate_Transporter"/>
</dbReference>
<feature type="transmembrane region" description="Helical" evidence="1">
    <location>
        <begin position="256"/>
        <end position="280"/>
    </location>
</feature>
<organism evidence="2 3">
    <name type="scientific">Rhizobium herbae</name>
    <dbReference type="NCBI Taxonomy" id="508661"/>
    <lineage>
        <taxon>Bacteria</taxon>
        <taxon>Pseudomonadati</taxon>
        <taxon>Pseudomonadota</taxon>
        <taxon>Alphaproteobacteria</taxon>
        <taxon>Hyphomicrobiales</taxon>
        <taxon>Rhizobiaceae</taxon>
        <taxon>Rhizobium/Agrobacterium group</taxon>
        <taxon>Rhizobium</taxon>
    </lineage>
</organism>
<feature type="transmembrane region" description="Helical" evidence="1">
    <location>
        <begin position="322"/>
        <end position="344"/>
    </location>
</feature>
<feature type="transmembrane region" description="Helical" evidence="1">
    <location>
        <begin position="42"/>
        <end position="63"/>
    </location>
</feature>
<dbReference type="Proteomes" id="UP000757604">
    <property type="component" value="Unassembled WGS sequence"/>
</dbReference>
<gene>
    <name evidence="2" type="ORF">JNB71_05180</name>
</gene>
<evidence type="ECO:0000313" key="2">
    <source>
        <dbReference type="EMBL" id="MBW9062703.1"/>
    </source>
</evidence>
<feature type="transmembrane region" description="Helical" evidence="1">
    <location>
        <begin position="356"/>
        <end position="386"/>
    </location>
</feature>
<evidence type="ECO:0000313" key="3">
    <source>
        <dbReference type="Proteomes" id="UP000757604"/>
    </source>
</evidence>
<keyword evidence="1" id="KW-0472">Membrane</keyword>
<dbReference type="EMBL" id="JAEUAO010000001">
    <property type="protein sequence ID" value="MBW9062703.1"/>
    <property type="molecule type" value="Genomic_DNA"/>
</dbReference>
<dbReference type="RefSeq" id="WP_220370733.1">
    <property type="nucleotide sequence ID" value="NZ_JAEUAO010000001.1"/>
</dbReference>
<dbReference type="PANTHER" id="PTHR30199">
    <property type="entry name" value="MFS FAMILY TRANSPORTER, PREDICTED SUBSTRATE BENZOATE"/>
    <property type="match status" value="1"/>
</dbReference>
<feature type="transmembrane region" description="Helical" evidence="1">
    <location>
        <begin position="116"/>
        <end position="136"/>
    </location>
</feature>